<dbReference type="EMBL" id="HBGF01052382">
    <property type="protein sequence ID" value="CAD9155202.1"/>
    <property type="molecule type" value="Transcribed_RNA"/>
</dbReference>
<keyword evidence="1" id="KW-0732">Signal</keyword>
<sequence length="134" mass="14421">MVTPSLTATVVCAATLALLAAGMNPYLHNARSDHCFPLDTPHSVICFPTRCTHLFINATHPQGADLLDPVPRAGDPAQVYGAFKCNVTTWYEYGKAIPQRACLRPVCSCGPGYAGGSCYPTEYNSCDRHVCSKL</sequence>
<accession>A0A7S1W8W3</accession>
<protein>
    <recommendedName>
        <fullName evidence="3">EGF-like domain-containing protein</fullName>
    </recommendedName>
</protein>
<reference evidence="2" key="1">
    <citation type="submission" date="2021-01" db="EMBL/GenBank/DDBJ databases">
        <authorList>
            <person name="Corre E."/>
            <person name="Pelletier E."/>
            <person name="Niang G."/>
            <person name="Scheremetjew M."/>
            <person name="Finn R."/>
            <person name="Kale V."/>
            <person name="Holt S."/>
            <person name="Cochrane G."/>
            <person name="Meng A."/>
            <person name="Brown T."/>
            <person name="Cohen L."/>
        </authorList>
    </citation>
    <scope>NUCLEOTIDE SEQUENCE</scope>
    <source>
        <strain evidence="2">CCAP 1951/1</strain>
    </source>
</reference>
<dbReference type="AlphaFoldDB" id="A0A7S1W8W3"/>
<evidence type="ECO:0000313" key="2">
    <source>
        <dbReference type="EMBL" id="CAD9155202.1"/>
    </source>
</evidence>
<feature type="chain" id="PRO_5031363478" description="EGF-like domain-containing protein" evidence="1">
    <location>
        <begin position="23"/>
        <end position="134"/>
    </location>
</feature>
<feature type="signal peptide" evidence="1">
    <location>
        <begin position="1"/>
        <end position="22"/>
    </location>
</feature>
<organism evidence="2">
    <name type="scientific">Neobodo designis</name>
    <name type="common">Flagellated protozoan</name>
    <name type="synonym">Bodo designis</name>
    <dbReference type="NCBI Taxonomy" id="312471"/>
    <lineage>
        <taxon>Eukaryota</taxon>
        <taxon>Discoba</taxon>
        <taxon>Euglenozoa</taxon>
        <taxon>Kinetoplastea</taxon>
        <taxon>Metakinetoplastina</taxon>
        <taxon>Neobodonida</taxon>
        <taxon>Neobodo</taxon>
    </lineage>
</organism>
<evidence type="ECO:0000256" key="1">
    <source>
        <dbReference type="SAM" id="SignalP"/>
    </source>
</evidence>
<proteinExistence type="predicted"/>
<gene>
    <name evidence="2" type="ORF">NDES1114_LOCUS35042</name>
</gene>
<name>A0A7S1W8W3_NEODS</name>
<evidence type="ECO:0008006" key="3">
    <source>
        <dbReference type="Google" id="ProtNLM"/>
    </source>
</evidence>